<dbReference type="AlphaFoldDB" id="A0A518RK31"/>
<dbReference type="Proteomes" id="UP000318055">
    <property type="component" value="Chromosome"/>
</dbReference>
<keyword evidence="5" id="KW-0732">Signal</keyword>
<organism evidence="8 9">
    <name type="scientific">Sphingomonas suaedae</name>
    <dbReference type="NCBI Taxonomy" id="2599297"/>
    <lineage>
        <taxon>Bacteria</taxon>
        <taxon>Pseudomonadati</taxon>
        <taxon>Pseudomonadota</taxon>
        <taxon>Alphaproteobacteria</taxon>
        <taxon>Sphingomonadales</taxon>
        <taxon>Sphingomonadaceae</taxon>
        <taxon>Sphingomonas</taxon>
    </lineage>
</organism>
<gene>
    <name evidence="8" type="ORF">FPZ54_18505</name>
</gene>
<feature type="domain" description="TonB-dependent receptor-like beta-barrel" evidence="6">
    <location>
        <begin position="414"/>
        <end position="961"/>
    </location>
</feature>
<keyword evidence="4" id="KW-0798">TonB box</keyword>
<evidence type="ECO:0000259" key="6">
    <source>
        <dbReference type="Pfam" id="PF00593"/>
    </source>
</evidence>
<feature type="signal peptide" evidence="5">
    <location>
        <begin position="1"/>
        <end position="28"/>
    </location>
</feature>
<dbReference type="OrthoDB" id="5476657at2"/>
<feature type="chain" id="PRO_5021699033" evidence="5">
    <location>
        <begin position="29"/>
        <end position="994"/>
    </location>
</feature>
<dbReference type="KEGG" id="ssua:FPZ54_18505"/>
<evidence type="ECO:0000256" key="1">
    <source>
        <dbReference type="ARBA" id="ARBA00004442"/>
    </source>
</evidence>
<dbReference type="InterPro" id="IPR036942">
    <property type="entry name" value="Beta-barrel_TonB_sf"/>
</dbReference>
<accession>A0A518RK31</accession>
<reference evidence="8 9" key="1">
    <citation type="submission" date="2019-07" db="EMBL/GenBank/DDBJ databases">
        <title>Sphingomonas alkalisoli sp. nov., isolated from rhizosphere soil of Suaedae salsa.</title>
        <authorList>
            <person name="Zhang H."/>
            <person name="Xu L."/>
            <person name="Zhang J.-X."/>
            <person name="Sun J.-Q."/>
        </authorList>
    </citation>
    <scope>NUCLEOTIDE SEQUENCE [LARGE SCALE GENOMIC DNA]</scope>
    <source>
        <strain evidence="8 9">XS-10</strain>
    </source>
</reference>
<evidence type="ECO:0000313" key="8">
    <source>
        <dbReference type="EMBL" id="QDX27804.1"/>
    </source>
</evidence>
<keyword evidence="2 4" id="KW-0472">Membrane</keyword>
<dbReference type="PANTHER" id="PTHR40980">
    <property type="entry name" value="PLUG DOMAIN-CONTAINING PROTEIN"/>
    <property type="match status" value="1"/>
</dbReference>
<evidence type="ECO:0000313" key="9">
    <source>
        <dbReference type="Proteomes" id="UP000318055"/>
    </source>
</evidence>
<comment type="subcellular location">
    <subcellularLocation>
        <location evidence="1 4">Cell outer membrane</location>
    </subcellularLocation>
</comment>
<dbReference type="GO" id="GO:0009279">
    <property type="term" value="C:cell outer membrane"/>
    <property type="evidence" value="ECO:0007669"/>
    <property type="project" value="UniProtKB-SubCell"/>
</dbReference>
<dbReference type="Gene3D" id="2.40.170.20">
    <property type="entry name" value="TonB-dependent receptor, beta-barrel domain"/>
    <property type="match status" value="1"/>
</dbReference>
<evidence type="ECO:0000256" key="3">
    <source>
        <dbReference type="ARBA" id="ARBA00023237"/>
    </source>
</evidence>
<proteinExistence type="inferred from homology"/>
<sequence length="994" mass="107675">MRDLKARALSRLVIGVSTLAIATAPAFAQESETAAPADEGEEIVVTGIRASLEASMNLKREAQGVVDAISAEDIGKFPDTNLAESLQRITGVSIDRSNGEGSTVTVRGFGPEFNLVTLNGRQMPTSTLGDGASPPASRSFDFANLASEGIAAVEVYKTGRASIPSGGIGSSINIKTPRPLDRPGMRGSIAVKGVFDSSYNEGDEITPEVSGIFSATAMDDKIGILIAGSYQRRKASNNSYNTDWRDGYLGSENNWGSLPRNAAQENRPEGNDVYEVPQNGSYNLNNIDRERINGQAVLQFRPVESLTATLDYTYSRNTVEVRNNSVGIWFNFNNVSSAWTDGPVAGPIFYSEAFGASERKDISYSGSLVANQSENHSFGGNLKWEAPGGVTVELDAHHSTAESKPTNDYGSSVSVGNAVFGVANQTINYDTRLPVISYTMHPGIDPLDASLVTPTGNAFRNAYFRDEINQFRLSGSYDHEGGFLDGIDFGMSYTENKVRSAYGFIQNETWSGAGPASDIPDDIFTLVSLPDKFGGMDGAGSIIPSFYTFDFERMVGLIEGLYGTCSSPQQGVAAPGTCLADYTVDRRITEKTLAPYVQFNGRFTAFGNEGRLIAGLRYEHTGIDSSALVPIPNGTSWDAANEFYISYSGQQDFSRFKGSYENWLPSIDFDVSPLENVKLRASYSHTIARADYGSLQGGLTLDSQFRIAFGTGSRGNPGLLPYKSKNIDLSAEWYYGRNSYISAGFFHKSVENFIAQDRIDESAFELRTVAGGPRYQAALAALGPNAGAQDIRQYIFDNFPASTVPTGTDPAGYTTGQILALPEDPLLNFQINTPVNSDQTGKLYGFEFAVQHSFWDTGFGVILNYTIVRGDATYDNTLPANTGQLGLDPQFALTGLSDSANAVLFYDKGGFQARVAYNWREKFLAGTGANPFYVEDYGQIDASASYEFTKGLTVFGEVINLTGESRRGHRRSDRNVYFASPGYARYAAGVRFSF</sequence>
<keyword evidence="3" id="KW-0998">Cell outer membrane</keyword>
<dbReference type="Pfam" id="PF00593">
    <property type="entry name" value="TonB_dep_Rec_b-barrel"/>
    <property type="match status" value="1"/>
</dbReference>
<dbReference type="InterPro" id="IPR010104">
    <property type="entry name" value="TonB_rcpt_bac"/>
</dbReference>
<keyword evidence="9" id="KW-1185">Reference proteome</keyword>
<dbReference type="NCBIfam" id="TIGR01782">
    <property type="entry name" value="TonB-Xanth-Caul"/>
    <property type="match status" value="1"/>
</dbReference>
<dbReference type="Pfam" id="PF07715">
    <property type="entry name" value="Plug"/>
    <property type="match status" value="1"/>
</dbReference>
<dbReference type="InterPro" id="IPR000531">
    <property type="entry name" value="Beta-barrel_TonB"/>
</dbReference>
<dbReference type="RefSeq" id="WP_145849278.1">
    <property type="nucleotide sequence ID" value="NZ_CP042239.1"/>
</dbReference>
<dbReference type="PANTHER" id="PTHR40980:SF3">
    <property type="entry name" value="TONB-DEPENDENT RECEPTOR-LIKE BETA-BARREL DOMAIN-CONTAINING PROTEIN"/>
    <property type="match status" value="1"/>
</dbReference>
<keyword evidence="8" id="KW-0675">Receptor</keyword>
<evidence type="ECO:0000259" key="7">
    <source>
        <dbReference type="Pfam" id="PF07715"/>
    </source>
</evidence>
<dbReference type="SUPFAM" id="SSF56935">
    <property type="entry name" value="Porins"/>
    <property type="match status" value="1"/>
</dbReference>
<dbReference type="InterPro" id="IPR012910">
    <property type="entry name" value="Plug_dom"/>
</dbReference>
<evidence type="ECO:0000256" key="5">
    <source>
        <dbReference type="SAM" id="SignalP"/>
    </source>
</evidence>
<feature type="domain" description="TonB-dependent receptor plug" evidence="7">
    <location>
        <begin position="59"/>
        <end position="164"/>
    </location>
</feature>
<comment type="similarity">
    <text evidence="4">Belongs to the TonB-dependent receptor family.</text>
</comment>
<dbReference type="EMBL" id="CP042239">
    <property type="protein sequence ID" value="QDX27804.1"/>
    <property type="molecule type" value="Genomic_DNA"/>
</dbReference>
<evidence type="ECO:0000256" key="2">
    <source>
        <dbReference type="ARBA" id="ARBA00023136"/>
    </source>
</evidence>
<evidence type="ECO:0000256" key="4">
    <source>
        <dbReference type="RuleBase" id="RU003357"/>
    </source>
</evidence>
<dbReference type="Gene3D" id="2.170.130.10">
    <property type="entry name" value="TonB-dependent receptor, plug domain"/>
    <property type="match status" value="1"/>
</dbReference>
<dbReference type="InterPro" id="IPR037066">
    <property type="entry name" value="Plug_dom_sf"/>
</dbReference>
<protein>
    <submittedName>
        <fullName evidence="8">TonB-dependent receptor</fullName>
    </submittedName>
</protein>
<name>A0A518RK31_9SPHN</name>